<organism evidence="1 2">
    <name type="scientific">Ramlibacter montanisoli</name>
    <dbReference type="NCBI Taxonomy" id="2732512"/>
    <lineage>
        <taxon>Bacteria</taxon>
        <taxon>Pseudomonadati</taxon>
        <taxon>Pseudomonadota</taxon>
        <taxon>Betaproteobacteria</taxon>
        <taxon>Burkholderiales</taxon>
        <taxon>Comamonadaceae</taxon>
        <taxon>Ramlibacter</taxon>
    </lineage>
</organism>
<reference evidence="1 2" key="2">
    <citation type="submission" date="2020-06" db="EMBL/GenBank/DDBJ databases">
        <title>Ramlibacter rhizophilus sp. nov., isolated from rhizosphere soil of national flower Mugunghwa from South Korea.</title>
        <authorList>
            <person name="Zheng-Fei Y."/>
            <person name="Huan T."/>
        </authorList>
    </citation>
    <scope>NUCLEOTIDE SEQUENCE [LARGE SCALE GENOMIC DNA]</scope>
    <source>
        <strain evidence="1 2">B156</strain>
    </source>
</reference>
<dbReference type="Proteomes" id="UP000552954">
    <property type="component" value="Unassembled WGS sequence"/>
</dbReference>
<dbReference type="EMBL" id="JABFCS010000001">
    <property type="protein sequence ID" value="NNU41984.1"/>
    <property type="molecule type" value="Genomic_DNA"/>
</dbReference>
<gene>
    <name evidence="1" type="ORF">HK415_00625</name>
</gene>
<dbReference type="AlphaFoldDB" id="A0A849K6E9"/>
<sequence length="251" mass="28137">MEPLLGAVLEAHGGLSNWKHVTRIVARMSLGGPFWGARGWPGVHEDTTVVVDPHRQHLTLAPFGTPEGFAEFRVGPERIAIRSGDGRLVEERLAPRASFPKVFDPFRTPWDAVQVAYFTSAAVWNYLATPFVFTHPGVETVEIEPWVEGGQTWRRLAVTFPASIANHNPRQVFYYDEAFMQRRMDYSPEVTGSPPVAHYTHDPRTFDGFVFPTRRRVHLHDAAGIADLQFAPITLDVASVRVERSKEAVPA</sequence>
<evidence type="ECO:0000313" key="2">
    <source>
        <dbReference type="Proteomes" id="UP000552954"/>
    </source>
</evidence>
<protein>
    <submittedName>
        <fullName evidence="1">Uncharacterized protein</fullName>
    </submittedName>
</protein>
<reference evidence="1 2" key="1">
    <citation type="submission" date="2020-05" db="EMBL/GenBank/DDBJ databases">
        <authorList>
            <person name="Khan S.A."/>
            <person name="Jeon C.O."/>
            <person name="Chun B.H."/>
        </authorList>
    </citation>
    <scope>NUCLEOTIDE SEQUENCE [LARGE SCALE GENOMIC DNA]</scope>
    <source>
        <strain evidence="1 2">B156</strain>
    </source>
</reference>
<dbReference type="RefSeq" id="WP_171556395.1">
    <property type="nucleotide sequence ID" value="NZ_JABFCS010000001.1"/>
</dbReference>
<keyword evidence="2" id="KW-1185">Reference proteome</keyword>
<name>A0A849K6E9_9BURK</name>
<accession>A0A849K6E9</accession>
<proteinExistence type="predicted"/>
<evidence type="ECO:0000313" key="1">
    <source>
        <dbReference type="EMBL" id="NNU41984.1"/>
    </source>
</evidence>
<comment type="caution">
    <text evidence="1">The sequence shown here is derived from an EMBL/GenBank/DDBJ whole genome shotgun (WGS) entry which is preliminary data.</text>
</comment>